<dbReference type="GO" id="GO:0001614">
    <property type="term" value="F:purinergic nucleotide receptor activity"/>
    <property type="evidence" value="ECO:0007669"/>
    <property type="project" value="InterPro"/>
</dbReference>
<dbReference type="InterPro" id="IPR001429">
    <property type="entry name" value="P2X_purnocptor"/>
</dbReference>
<dbReference type="NCBIfam" id="TIGR00863">
    <property type="entry name" value="P2X"/>
    <property type="match status" value="1"/>
</dbReference>
<protein>
    <submittedName>
        <fullName evidence="15">P2X purinoceptor 4</fullName>
    </submittedName>
</protein>
<evidence type="ECO:0000256" key="3">
    <source>
        <dbReference type="ARBA" id="ARBA00022448"/>
    </source>
</evidence>
<evidence type="ECO:0000256" key="8">
    <source>
        <dbReference type="ARBA" id="ARBA00023136"/>
    </source>
</evidence>
<evidence type="ECO:0000256" key="14">
    <source>
        <dbReference type="SAM" id="Phobius"/>
    </source>
</evidence>
<evidence type="ECO:0000313" key="16">
    <source>
        <dbReference type="Proteomes" id="UP000311919"/>
    </source>
</evidence>
<evidence type="ECO:0000256" key="1">
    <source>
        <dbReference type="ARBA" id="ARBA00004651"/>
    </source>
</evidence>
<dbReference type="AlphaFoldDB" id="A0A4Z2D205"/>
<dbReference type="InterPro" id="IPR027309">
    <property type="entry name" value="P2X_extracellular_dom_sf"/>
</dbReference>
<dbReference type="PANTHER" id="PTHR10125">
    <property type="entry name" value="P2X PURINOCEPTOR"/>
    <property type="match status" value="1"/>
</dbReference>
<evidence type="ECO:0000313" key="15">
    <source>
        <dbReference type="EMBL" id="TNN10428.1"/>
    </source>
</evidence>
<keyword evidence="4" id="KW-1003">Cell membrane</keyword>
<sequence length="724" mass="82160">MSQTTGLHDFLLKGIKDYETQKVVQIHSKKIGVTFRLIQLGIILYVVLWVMIYEKGYQSFDQAVSGVTAKLKGVAFANVTNNPSLGATVWDAADYVIPPQQNSAFFVMTNLIYTPGQMLGNCEESHDVFGNSCENDSQCHSGKLVQRGSGIQTGKCVNSTRQANLSVCEIYGWCPTEHEIVPRPHLLSSAENFTVMIKNNIEFPQFRVKRRNILKWMSRLFLKTCLYNPNDDKLKYCPVFRLGDILKYSDAVNKDIWETGGMVSIHIEWNCNLDFDEEDCLPKYVFRRLDDFQSHIAKGWNFRMSQHYMDGGARKRNLIKAYGIQFFITVYGTGGKFNILTFSMNLGSGLALLGIATMLCDWIVLHVTHKRGIYRKAKIDLVAEKVVIPHTNENDDVQERSSLAVLKKPNNSKTRRLVIRRHHEFAMIPDSVCRSPIPIMKEFVIARSPELDRRTNIIPEIKLKQNQLISNQSILSPILGSMKDSIMEFIRSLISGLLEYETQKVVQIHSKKIGVTFRLIQLGIILYVVLWVMIYEKGYQSFDQAVSGVTAKLKGVAFANVTNNPSLGATVWDAADYVIPPQQNSAFFVMTNLIYTPGQMLGNCEESHDVFGNSCENDSQCHSGKLVQRGSGIQTGRCVNSTRQANLSVCEIYGWCPTEYDITPKPHLLSSAENFTVILKNSIEFPRYRIKRRNILKWMSRLFLKTCLYNPNDDKLNIVPSSEL</sequence>
<feature type="transmembrane region" description="Helical" evidence="14">
    <location>
        <begin position="33"/>
        <end position="52"/>
    </location>
</feature>
<dbReference type="PRINTS" id="PR01307">
    <property type="entry name" value="P2XRECEPTOR"/>
</dbReference>
<comment type="catalytic activity">
    <reaction evidence="13">
        <text>Ca(2+)(in) = Ca(2+)(out)</text>
        <dbReference type="Rhea" id="RHEA:29671"/>
        <dbReference type="ChEBI" id="CHEBI:29108"/>
    </reaction>
</comment>
<keyword evidence="8 14" id="KW-0472">Membrane</keyword>
<accession>A0A4Z2D205</accession>
<keyword evidence="10" id="KW-0325">Glycoprotein</keyword>
<dbReference type="EMBL" id="SKCS01000359">
    <property type="protein sequence ID" value="TNN10428.1"/>
    <property type="molecule type" value="Genomic_DNA"/>
</dbReference>
<name>A0A4Z2D205_SCHJA</name>
<keyword evidence="16" id="KW-1185">Reference proteome</keyword>
<dbReference type="GO" id="GO:0070588">
    <property type="term" value="P:calcium ion transmembrane transport"/>
    <property type="evidence" value="ECO:0007669"/>
    <property type="project" value="TreeGrafter"/>
</dbReference>
<dbReference type="GO" id="GO:0004931">
    <property type="term" value="F:extracellularly ATP-gated monoatomic cation channel activity"/>
    <property type="evidence" value="ECO:0007669"/>
    <property type="project" value="InterPro"/>
</dbReference>
<dbReference type="Pfam" id="PF00864">
    <property type="entry name" value="P2X_receptor"/>
    <property type="match status" value="2"/>
</dbReference>
<dbReference type="OrthoDB" id="494673at2759"/>
<dbReference type="STRING" id="6182.A0A4Z2D205"/>
<gene>
    <name evidence="15" type="ORF">EWB00_005381</name>
</gene>
<feature type="transmembrane region" description="Helical" evidence="14">
    <location>
        <begin position="346"/>
        <end position="368"/>
    </location>
</feature>
<comment type="similarity">
    <text evidence="2">Belongs to the P2X receptor family.</text>
</comment>
<evidence type="ECO:0000256" key="4">
    <source>
        <dbReference type="ARBA" id="ARBA00022475"/>
    </source>
</evidence>
<dbReference type="InterPro" id="IPR059116">
    <property type="entry name" value="P2X_receptor"/>
</dbReference>
<dbReference type="Proteomes" id="UP000311919">
    <property type="component" value="Unassembled WGS sequence"/>
</dbReference>
<organism evidence="15 16">
    <name type="scientific">Schistosoma japonicum</name>
    <name type="common">Blood fluke</name>
    <dbReference type="NCBI Taxonomy" id="6182"/>
    <lineage>
        <taxon>Eukaryota</taxon>
        <taxon>Metazoa</taxon>
        <taxon>Spiralia</taxon>
        <taxon>Lophotrochozoa</taxon>
        <taxon>Platyhelminthes</taxon>
        <taxon>Trematoda</taxon>
        <taxon>Digenea</taxon>
        <taxon>Strigeidida</taxon>
        <taxon>Schistosomatoidea</taxon>
        <taxon>Schistosomatidae</taxon>
        <taxon>Schistosoma</taxon>
    </lineage>
</organism>
<proteinExistence type="inferred from homology"/>
<evidence type="ECO:0000256" key="7">
    <source>
        <dbReference type="ARBA" id="ARBA00023065"/>
    </source>
</evidence>
<dbReference type="PANTHER" id="PTHR10125:SF31">
    <property type="entry name" value="P2X RECEPTOR E"/>
    <property type="match status" value="1"/>
</dbReference>
<evidence type="ECO:0000256" key="6">
    <source>
        <dbReference type="ARBA" id="ARBA00022989"/>
    </source>
</evidence>
<feature type="transmembrane region" description="Helical" evidence="14">
    <location>
        <begin position="515"/>
        <end position="534"/>
    </location>
</feature>
<dbReference type="GO" id="GO:0005886">
    <property type="term" value="C:plasma membrane"/>
    <property type="evidence" value="ECO:0007669"/>
    <property type="project" value="UniProtKB-SubCell"/>
</dbReference>
<evidence type="ECO:0000256" key="12">
    <source>
        <dbReference type="ARBA" id="ARBA00023303"/>
    </source>
</evidence>
<dbReference type="FunFam" id="2.60.490.10:FF:000001">
    <property type="entry name" value="P2X purinoceptor"/>
    <property type="match status" value="1"/>
</dbReference>
<keyword evidence="11" id="KW-1071">Ligand-gated ion channel</keyword>
<evidence type="ECO:0000256" key="2">
    <source>
        <dbReference type="ARBA" id="ARBA00009848"/>
    </source>
</evidence>
<dbReference type="GO" id="GO:0098794">
    <property type="term" value="C:postsynapse"/>
    <property type="evidence" value="ECO:0007669"/>
    <property type="project" value="GOC"/>
</dbReference>
<keyword evidence="12" id="KW-0407">Ion channel</keyword>
<keyword evidence="9" id="KW-1015">Disulfide bond</keyword>
<keyword evidence="7" id="KW-0406">Ion transport</keyword>
<comment type="caution">
    <text evidence="15">The sequence shown here is derived from an EMBL/GenBank/DDBJ whole genome shotgun (WGS) entry which is preliminary data.</text>
</comment>
<keyword evidence="5 14" id="KW-0812">Transmembrane</keyword>
<dbReference type="GO" id="GO:0033198">
    <property type="term" value="P:response to ATP"/>
    <property type="evidence" value="ECO:0007669"/>
    <property type="project" value="InterPro"/>
</dbReference>
<feature type="non-terminal residue" evidence="15">
    <location>
        <position position="724"/>
    </location>
</feature>
<comment type="subcellular location">
    <subcellularLocation>
        <location evidence="1">Cell membrane</location>
        <topology evidence="1">Multi-pass membrane protein</topology>
    </subcellularLocation>
</comment>
<keyword evidence="6 14" id="KW-1133">Transmembrane helix</keyword>
<evidence type="ECO:0000256" key="5">
    <source>
        <dbReference type="ARBA" id="ARBA00022692"/>
    </source>
</evidence>
<keyword evidence="3" id="KW-0813">Transport</keyword>
<reference evidence="15 16" key="1">
    <citation type="submission" date="2019-03" db="EMBL/GenBank/DDBJ databases">
        <title>An improved genome assembly of the fluke Schistosoma japonicum.</title>
        <authorList>
            <person name="Hu W."/>
            <person name="Luo F."/>
            <person name="Yin M."/>
            <person name="Mo X."/>
            <person name="Sun C."/>
            <person name="Wu Q."/>
            <person name="Zhu B."/>
            <person name="Xiang M."/>
            <person name="Wang J."/>
            <person name="Wang Y."/>
            <person name="Zhang T."/>
            <person name="Xu B."/>
            <person name="Zheng H."/>
            <person name="Feng Z."/>
        </authorList>
    </citation>
    <scope>NUCLEOTIDE SEQUENCE [LARGE SCALE GENOMIC DNA]</scope>
    <source>
        <strain evidence="15">HuSjv2</strain>
        <tissue evidence="15">Worms</tissue>
    </source>
</reference>
<evidence type="ECO:0000256" key="9">
    <source>
        <dbReference type="ARBA" id="ARBA00023157"/>
    </source>
</evidence>
<dbReference type="Gene3D" id="2.60.490.10">
    <property type="entry name" value="atp-gated p2x4 ion channel domain"/>
    <property type="match status" value="2"/>
</dbReference>
<evidence type="ECO:0000256" key="11">
    <source>
        <dbReference type="ARBA" id="ARBA00023286"/>
    </source>
</evidence>
<dbReference type="Gene3D" id="1.10.287.940">
    <property type="entry name" value="atp-gated p2x4 ion channel"/>
    <property type="match status" value="1"/>
</dbReference>
<evidence type="ECO:0000256" key="10">
    <source>
        <dbReference type="ARBA" id="ARBA00023180"/>
    </source>
</evidence>
<evidence type="ECO:0000256" key="13">
    <source>
        <dbReference type="ARBA" id="ARBA00036634"/>
    </source>
</evidence>
<feature type="transmembrane region" description="Helical" evidence="14">
    <location>
        <begin position="317"/>
        <end position="334"/>
    </location>
</feature>